<dbReference type="PANTHER" id="PTHR34825:SF1">
    <property type="entry name" value="AAA-ATPASE-LIKE DOMAIN-CONTAINING PROTEIN"/>
    <property type="match status" value="1"/>
</dbReference>
<dbReference type="Proteomes" id="UP000789739">
    <property type="component" value="Unassembled WGS sequence"/>
</dbReference>
<name>A0A9N9CJ12_9GLOM</name>
<dbReference type="AlphaFoldDB" id="A0A9N9CJ12"/>
<dbReference type="SUPFAM" id="SSF52540">
    <property type="entry name" value="P-loop containing nucleoside triphosphate hydrolases"/>
    <property type="match status" value="1"/>
</dbReference>
<sequence length="772" mass="88420">MAAPSKAWYLIVDGKTTDWAKVPLATQDYEVEDVDDLKRALSRAMKDTFGIDKPYGLLTVKAVKKINDYKTEDLQALRSQAKELSGLDTLALVLETFGVDGVGVFIGANEEIDYAVARKSFTENIWLFVELPARDHPALQPEDERTSKRPRLDNTGSLIWRIFNFELWVRQQPKLLPPTPKSQEIVTNGNVTIYAGNAVPVGKDVFEAIVYDGFSFVDKTLVISDFLECATPVSLVVRPRRFGKTTNLTMLKNFFAIPRHPDNKGRRLELFRDSKIWREKRDLFDMHFCAYPVLYIDLKDFRDYNTLDLMRGKLRQLVAGLYKEHHYLYDYLDPIEQDRFNLVLKGRDVDARSDILKELSQYLRIYYNRKCIVLIDEYDHPLDVAFHNGFYDGARDMFATLFGALLKTNDSNIYKALLVGVTRVAKAGYLSDFNNVTVYPMFDPTFSDKFGFTEEEVTALLQHHQKLEHLDGVKNWYDGYSASHNIPLYNPWSVVSFIQGGVLKSHWVETGATETIRDLIWQSGRDFKVVATRLIQGETVKVQLSDSLHYENISLMDDTAMEVRKQWKLWLQLPGAPWLSHVVTALLNGDLKTFHQLLFKTVLQGLSFCDVGESNASKKSEAFYHGYLMGWLTHAQLTGCDLKSNPEAGLGLCDTVIQHEQSKRATILEYKVRKKHHKRTILEKAKEGLLQIQKKIYRSVVSEKMEQLVELGIAFQGKMVAVAGRVYKKENGEWKERKEYGYEGVFGNVVVEDVNNGEIMDVDNNDVEEGDR</sequence>
<protein>
    <submittedName>
        <fullName evidence="2">7621_t:CDS:1</fullName>
    </submittedName>
</protein>
<dbReference type="InterPro" id="IPR012547">
    <property type="entry name" value="PDDEXK_9"/>
</dbReference>
<dbReference type="InterPro" id="IPR027417">
    <property type="entry name" value="P-loop_NTPase"/>
</dbReference>
<dbReference type="EMBL" id="CAJVPI010001208">
    <property type="protein sequence ID" value="CAG8600738.1"/>
    <property type="molecule type" value="Genomic_DNA"/>
</dbReference>
<organism evidence="2 3">
    <name type="scientific">Paraglomus brasilianum</name>
    <dbReference type="NCBI Taxonomy" id="144538"/>
    <lineage>
        <taxon>Eukaryota</taxon>
        <taxon>Fungi</taxon>
        <taxon>Fungi incertae sedis</taxon>
        <taxon>Mucoromycota</taxon>
        <taxon>Glomeromycotina</taxon>
        <taxon>Glomeromycetes</taxon>
        <taxon>Paraglomerales</taxon>
        <taxon>Paraglomeraceae</taxon>
        <taxon>Paraglomus</taxon>
    </lineage>
</organism>
<comment type="caution">
    <text evidence="2">The sequence shown here is derived from an EMBL/GenBank/DDBJ whole genome shotgun (WGS) entry which is preliminary data.</text>
</comment>
<dbReference type="InterPro" id="IPR018631">
    <property type="entry name" value="AAA-ATPase-like_dom"/>
</dbReference>
<dbReference type="OrthoDB" id="5584915at2759"/>
<dbReference type="Pfam" id="PF08011">
    <property type="entry name" value="PDDEXK_9"/>
    <property type="match status" value="1"/>
</dbReference>
<proteinExistence type="predicted"/>
<keyword evidence="3" id="KW-1185">Reference proteome</keyword>
<reference evidence="2" key="1">
    <citation type="submission" date="2021-06" db="EMBL/GenBank/DDBJ databases">
        <authorList>
            <person name="Kallberg Y."/>
            <person name="Tangrot J."/>
            <person name="Rosling A."/>
        </authorList>
    </citation>
    <scope>NUCLEOTIDE SEQUENCE</scope>
    <source>
        <strain evidence="2">BR232B</strain>
    </source>
</reference>
<evidence type="ECO:0000313" key="2">
    <source>
        <dbReference type="EMBL" id="CAG8600738.1"/>
    </source>
</evidence>
<evidence type="ECO:0000313" key="3">
    <source>
        <dbReference type="Proteomes" id="UP000789739"/>
    </source>
</evidence>
<evidence type="ECO:0000259" key="1">
    <source>
        <dbReference type="Pfam" id="PF09820"/>
    </source>
</evidence>
<feature type="domain" description="AAA-ATPase-like" evidence="1">
    <location>
        <begin position="200"/>
        <end position="428"/>
    </location>
</feature>
<dbReference type="Pfam" id="PF09820">
    <property type="entry name" value="AAA-ATPase_like"/>
    <property type="match status" value="1"/>
</dbReference>
<dbReference type="PANTHER" id="PTHR34825">
    <property type="entry name" value="CONSERVED PROTEIN, WITH A WEAK D-GALACTARATE DEHYDRATASE/ALTRONATE HYDROLASE DOMAIN"/>
    <property type="match status" value="1"/>
</dbReference>
<gene>
    <name evidence="2" type="ORF">PBRASI_LOCUS7626</name>
</gene>
<accession>A0A9N9CJ12</accession>